<proteinExistence type="predicted"/>
<accession>A0A2I0I865</accession>
<dbReference type="Pfam" id="PF00240">
    <property type="entry name" value="ubiquitin"/>
    <property type="match status" value="1"/>
</dbReference>
<evidence type="ECO:0000259" key="2">
    <source>
        <dbReference type="PROSITE" id="PS50053"/>
    </source>
</evidence>
<dbReference type="EMBL" id="PGOL01003645">
    <property type="protein sequence ID" value="PKI40195.1"/>
    <property type="molecule type" value="Genomic_DNA"/>
</dbReference>
<keyword evidence="1" id="KW-1017">Isopeptide bond</keyword>
<keyword evidence="4" id="KW-1185">Reference proteome</keyword>
<organism evidence="3 4">
    <name type="scientific">Punica granatum</name>
    <name type="common">Pomegranate</name>
    <dbReference type="NCBI Taxonomy" id="22663"/>
    <lineage>
        <taxon>Eukaryota</taxon>
        <taxon>Viridiplantae</taxon>
        <taxon>Streptophyta</taxon>
        <taxon>Embryophyta</taxon>
        <taxon>Tracheophyta</taxon>
        <taxon>Spermatophyta</taxon>
        <taxon>Magnoliopsida</taxon>
        <taxon>eudicotyledons</taxon>
        <taxon>Gunneridae</taxon>
        <taxon>Pentapetalae</taxon>
        <taxon>rosids</taxon>
        <taxon>malvids</taxon>
        <taxon>Myrtales</taxon>
        <taxon>Lythraceae</taxon>
        <taxon>Punica</taxon>
    </lineage>
</organism>
<dbReference type="Gene3D" id="3.10.20.90">
    <property type="entry name" value="Phosphatidylinositol 3-kinase Catalytic Subunit, Chain A, domain 1"/>
    <property type="match status" value="1"/>
</dbReference>
<dbReference type="PANTHER" id="PTHR10666">
    <property type="entry name" value="UBIQUITIN"/>
    <property type="match status" value="1"/>
</dbReference>
<protein>
    <recommendedName>
        <fullName evidence="2">Ubiquitin-like domain-containing protein</fullName>
    </recommendedName>
</protein>
<evidence type="ECO:0000313" key="4">
    <source>
        <dbReference type="Proteomes" id="UP000233551"/>
    </source>
</evidence>
<gene>
    <name evidence="3" type="ORF">CRG98_039388</name>
</gene>
<dbReference type="InterPro" id="IPR029071">
    <property type="entry name" value="Ubiquitin-like_domsf"/>
</dbReference>
<dbReference type="GO" id="GO:0003729">
    <property type="term" value="F:mRNA binding"/>
    <property type="evidence" value="ECO:0007669"/>
    <property type="project" value="UniProtKB-ARBA"/>
</dbReference>
<dbReference type="PROSITE" id="PS50053">
    <property type="entry name" value="UBIQUITIN_2"/>
    <property type="match status" value="1"/>
</dbReference>
<dbReference type="PRINTS" id="PR00348">
    <property type="entry name" value="UBIQUITIN"/>
</dbReference>
<reference evidence="3 4" key="1">
    <citation type="submission" date="2017-11" db="EMBL/GenBank/DDBJ databases">
        <title>De-novo sequencing of pomegranate (Punica granatum L.) genome.</title>
        <authorList>
            <person name="Akparov Z."/>
            <person name="Amiraslanov A."/>
            <person name="Hajiyeva S."/>
            <person name="Abbasov M."/>
            <person name="Kaur K."/>
            <person name="Hamwieh A."/>
            <person name="Solovyev V."/>
            <person name="Salamov A."/>
            <person name="Braich B."/>
            <person name="Kosarev P."/>
            <person name="Mahmoud A."/>
            <person name="Hajiyev E."/>
            <person name="Babayeva S."/>
            <person name="Izzatullayeva V."/>
            <person name="Mammadov A."/>
            <person name="Mammadov A."/>
            <person name="Sharifova S."/>
            <person name="Ojaghi J."/>
            <person name="Eynullazada K."/>
            <person name="Bayramov B."/>
            <person name="Abdulazimova A."/>
            <person name="Shahmuradov I."/>
        </authorList>
    </citation>
    <scope>NUCLEOTIDE SEQUENCE [LARGE SCALE GENOMIC DNA]</scope>
    <source>
        <strain evidence="4">cv. AG2017</strain>
        <tissue evidence="3">Leaf</tissue>
    </source>
</reference>
<dbReference type="SMART" id="SM00213">
    <property type="entry name" value="UBQ"/>
    <property type="match status" value="1"/>
</dbReference>
<dbReference type="InterPro" id="IPR050158">
    <property type="entry name" value="Ubiquitin_ubiquitin-like"/>
</dbReference>
<dbReference type="InterPro" id="IPR000626">
    <property type="entry name" value="Ubiquitin-like_dom"/>
</dbReference>
<name>A0A2I0I865_PUNGR</name>
<dbReference type="FunFam" id="3.10.20.90:FF:000211">
    <property type="entry name" value="Polyubiquitin 9"/>
    <property type="match status" value="1"/>
</dbReference>
<sequence>MSALLITAGLSSLPLSFIVKTKPIEEAAGDLSRCGEELLIKIFVRTPTRKAIALFVESTDAVDAVKAKIEEEEGIPTDQQLLFFGGRQLEDGRSLADYTIREEATVHLTFRSSQSSVKNRKKKLSALLSASSWRFLNRKISGLSS</sequence>
<dbReference type="AlphaFoldDB" id="A0A2I0I865"/>
<feature type="domain" description="Ubiquitin-like" evidence="2">
    <location>
        <begin position="40"/>
        <end position="115"/>
    </location>
</feature>
<evidence type="ECO:0000256" key="1">
    <source>
        <dbReference type="ARBA" id="ARBA00022499"/>
    </source>
</evidence>
<evidence type="ECO:0000313" key="3">
    <source>
        <dbReference type="EMBL" id="PKI40195.1"/>
    </source>
</evidence>
<dbReference type="Proteomes" id="UP000233551">
    <property type="component" value="Unassembled WGS sequence"/>
</dbReference>
<dbReference type="SUPFAM" id="SSF54236">
    <property type="entry name" value="Ubiquitin-like"/>
    <property type="match status" value="1"/>
</dbReference>
<dbReference type="InterPro" id="IPR019956">
    <property type="entry name" value="Ubiquitin_dom"/>
</dbReference>
<dbReference type="STRING" id="22663.A0A2I0I865"/>
<comment type="caution">
    <text evidence="3">The sequence shown here is derived from an EMBL/GenBank/DDBJ whole genome shotgun (WGS) entry which is preliminary data.</text>
</comment>